<dbReference type="SUPFAM" id="SSF89733">
    <property type="entry name" value="L-sulfolactate dehydrogenase-like"/>
    <property type="match status" value="1"/>
</dbReference>
<dbReference type="InterPro" id="IPR003767">
    <property type="entry name" value="Malate/L-lactate_DH-like"/>
</dbReference>
<dbReference type="RefSeq" id="WP_348826894.1">
    <property type="nucleotide sequence ID" value="NZ_CP098827.1"/>
</dbReference>
<dbReference type="EMBL" id="CP098827">
    <property type="protein sequence ID" value="XBO69989.1"/>
    <property type="molecule type" value="Genomic_DNA"/>
</dbReference>
<dbReference type="AlphaFoldDB" id="A0AAU7KF24"/>
<accession>A0AAU7KF24</accession>
<dbReference type="InterPro" id="IPR043144">
    <property type="entry name" value="Mal/L-sulf/L-lact_DH-like_ah"/>
</dbReference>
<keyword evidence="2" id="KW-0560">Oxidoreductase</keyword>
<protein>
    <submittedName>
        <fullName evidence="3">Ldh family oxidoreductase</fullName>
    </submittedName>
</protein>
<dbReference type="InterPro" id="IPR036111">
    <property type="entry name" value="Mal/L-sulfo/L-lacto_DH-like_sf"/>
</dbReference>
<dbReference type="InterPro" id="IPR043143">
    <property type="entry name" value="Mal/L-sulf/L-lact_DH-like_NADP"/>
</dbReference>
<sequence length="345" mass="36868">MKDTDTTVDNGAYLTREALMSLSRRVLEHQGFSAEQARALGETLVAAQMDASHSHGLYRLLGIVQTLRQGAVVADAVPEVEDVAAGVVRVDAGGGFSPLAFELGLPLLVDKARDAGVALMAINHCVHSTALWVELERLTEQGLVAIACNPTQAYMAPHGGSRPLLGTNPLAFGWPRPGREPLVFDFATSAIARGDIELHRREGKPIPEGWGIDRDGAPCTDPEEVLDHGAMLPFGQHKGSALALMVELIAGPMIGDLLSVESSEHDAGRAGLPYHGELIIAIDPARTAGAASEAHMARAERLFDDLLGQGARLPAQRRYRERALSESRGAWVPQALLDDIEALLE</sequence>
<dbReference type="Gene3D" id="1.10.1530.10">
    <property type="match status" value="1"/>
</dbReference>
<organism evidence="3">
    <name type="scientific">Halomonas sp. RT37</name>
    <dbReference type="NCBI Taxonomy" id="2950872"/>
    <lineage>
        <taxon>Bacteria</taxon>
        <taxon>Pseudomonadati</taxon>
        <taxon>Pseudomonadota</taxon>
        <taxon>Gammaproteobacteria</taxon>
        <taxon>Oceanospirillales</taxon>
        <taxon>Halomonadaceae</taxon>
        <taxon>Halomonas</taxon>
    </lineage>
</organism>
<dbReference type="GO" id="GO:0016491">
    <property type="term" value="F:oxidoreductase activity"/>
    <property type="evidence" value="ECO:0007669"/>
    <property type="project" value="UniProtKB-KW"/>
</dbReference>
<name>A0AAU7KF24_9GAMM</name>
<reference evidence="3" key="1">
    <citation type="submission" date="2022-06" db="EMBL/GenBank/DDBJ databases">
        <title>A novel DMS-producing enzyme.</title>
        <authorList>
            <person name="Zhang Y."/>
        </authorList>
    </citation>
    <scope>NUCLEOTIDE SEQUENCE</scope>
    <source>
        <strain evidence="3">RT37</strain>
    </source>
</reference>
<gene>
    <name evidence="3" type="ORF">NFG58_15360</name>
</gene>
<evidence type="ECO:0000256" key="1">
    <source>
        <dbReference type="ARBA" id="ARBA00006056"/>
    </source>
</evidence>
<dbReference type="Gene3D" id="3.30.1370.60">
    <property type="entry name" value="Hypothetical oxidoreductase yiak, domain 2"/>
    <property type="match status" value="1"/>
</dbReference>
<dbReference type="PANTHER" id="PTHR11091">
    <property type="entry name" value="OXIDOREDUCTASE-RELATED"/>
    <property type="match status" value="1"/>
</dbReference>
<dbReference type="PANTHER" id="PTHR11091:SF0">
    <property type="entry name" value="MALATE DEHYDROGENASE"/>
    <property type="match status" value="1"/>
</dbReference>
<dbReference type="Pfam" id="PF02615">
    <property type="entry name" value="Ldh_2"/>
    <property type="match status" value="1"/>
</dbReference>
<proteinExistence type="inferred from homology"/>
<comment type="similarity">
    <text evidence="1">Belongs to the LDH2/MDH2 oxidoreductase family.</text>
</comment>
<evidence type="ECO:0000313" key="3">
    <source>
        <dbReference type="EMBL" id="XBO69989.1"/>
    </source>
</evidence>
<evidence type="ECO:0000256" key="2">
    <source>
        <dbReference type="ARBA" id="ARBA00023002"/>
    </source>
</evidence>